<dbReference type="PANTHER" id="PTHR46487">
    <property type="entry name" value="DNA REPAIR PROTEIN XRCC3"/>
    <property type="match status" value="1"/>
</dbReference>
<sequence length="230" mass="26162">FSKMDMFHAGITLSEVDQVRLKAAKAFFKPKLTDYRLSTEKSDMDNKLLSLGCPHLDRFFRGGLRLEHLVEFTGLAGSGKTQICLQLATTAQLPEEKGGLNGDVLYIFTENNFPAGRLVEIVEYRKSLSMAQSFPSVPSTDRIFVEHLDTYEKLEEFLEGKVYGMLSQKPIKLLIIDSITNVFRYYDGKLEERSKKIQCIGRILEELKSKYSLMVICANQVSDVINDRDD</sequence>
<dbReference type="GO" id="GO:0140664">
    <property type="term" value="F:ATP-dependent DNA damage sensor activity"/>
    <property type="evidence" value="ECO:0007669"/>
    <property type="project" value="InterPro"/>
</dbReference>
<dbReference type="AlphaFoldDB" id="L7URB7"/>
<evidence type="ECO:0000313" key="2">
    <source>
        <dbReference type="EMBL" id="AGC52848.1"/>
    </source>
</evidence>
<accession>L7URB7</accession>
<dbReference type="InterPro" id="IPR027417">
    <property type="entry name" value="P-loop_NTPase"/>
</dbReference>
<dbReference type="GO" id="GO:0005657">
    <property type="term" value="C:replication fork"/>
    <property type="evidence" value="ECO:0007669"/>
    <property type="project" value="TreeGrafter"/>
</dbReference>
<proteinExistence type="evidence at transcript level"/>
<dbReference type="GO" id="GO:0000722">
    <property type="term" value="P:telomere maintenance via recombination"/>
    <property type="evidence" value="ECO:0007669"/>
    <property type="project" value="TreeGrafter"/>
</dbReference>
<name>L7URB7_9BILA</name>
<evidence type="ECO:0000259" key="1">
    <source>
        <dbReference type="PROSITE" id="PS50162"/>
    </source>
</evidence>
<feature type="non-terminal residue" evidence="2">
    <location>
        <position position="1"/>
    </location>
</feature>
<dbReference type="GO" id="GO:0071140">
    <property type="term" value="P:resolution of mitotic recombination intermediates"/>
    <property type="evidence" value="ECO:0007669"/>
    <property type="project" value="TreeGrafter"/>
</dbReference>
<dbReference type="InterPro" id="IPR020588">
    <property type="entry name" value="RecA_ATP-bd"/>
</dbReference>
<dbReference type="PANTHER" id="PTHR46487:SF1">
    <property type="entry name" value="DNA REPAIR PROTEIN XRCC3"/>
    <property type="match status" value="1"/>
</dbReference>
<feature type="non-terminal residue" evidence="2">
    <location>
        <position position="230"/>
    </location>
</feature>
<dbReference type="GO" id="GO:0090656">
    <property type="term" value="P:t-circle formation"/>
    <property type="evidence" value="ECO:0007669"/>
    <property type="project" value="TreeGrafter"/>
</dbReference>
<dbReference type="Gene3D" id="3.40.50.300">
    <property type="entry name" value="P-loop containing nucleotide triphosphate hydrolases"/>
    <property type="match status" value="1"/>
</dbReference>
<dbReference type="GO" id="GO:0033065">
    <property type="term" value="C:Rad51C-XRCC3 complex"/>
    <property type="evidence" value="ECO:0007669"/>
    <property type="project" value="TreeGrafter"/>
</dbReference>
<organism evidence="2">
    <name type="scientific">Macrobiotus cf. harmsworthi EABP-2013</name>
    <dbReference type="NCBI Taxonomy" id="1282416"/>
    <lineage>
        <taxon>Eukaryota</taxon>
        <taxon>Metazoa</taxon>
        <taxon>Ecdysozoa</taxon>
        <taxon>Tardigrada</taxon>
        <taxon>Eutardigrada</taxon>
        <taxon>Parachela</taxon>
        <taxon>Macrobiotoidea</taxon>
        <taxon>Macrobiotidae</taxon>
        <taxon>Macrobiotus</taxon>
    </lineage>
</organism>
<reference evidence="2" key="1">
    <citation type="submission" date="2012-11" db="EMBL/GenBank/DDBJ databases">
        <authorList>
            <person name="Beltran E.A."/>
            <person name="Bermudez R.M."/>
            <person name="Bernal J.E."/>
            <person name="Mayer G."/>
            <person name="Hering L."/>
        </authorList>
    </citation>
    <scope>NUCLEOTIDE SEQUENCE</scope>
</reference>
<dbReference type="Pfam" id="PF08423">
    <property type="entry name" value="Rad51"/>
    <property type="match status" value="1"/>
</dbReference>
<dbReference type="GO" id="GO:0000400">
    <property type="term" value="F:four-way junction DNA binding"/>
    <property type="evidence" value="ECO:0007669"/>
    <property type="project" value="TreeGrafter"/>
</dbReference>
<feature type="domain" description="RecA family profile 1" evidence="1">
    <location>
        <begin position="45"/>
        <end position="221"/>
    </location>
</feature>
<dbReference type="GO" id="GO:0045003">
    <property type="term" value="P:double-strand break repair via synthesis-dependent strand annealing"/>
    <property type="evidence" value="ECO:0007669"/>
    <property type="project" value="TreeGrafter"/>
</dbReference>
<dbReference type="SUPFAM" id="SSF52540">
    <property type="entry name" value="P-loop containing nucleoside triphosphate hydrolases"/>
    <property type="match status" value="1"/>
</dbReference>
<dbReference type="GO" id="GO:0005524">
    <property type="term" value="F:ATP binding"/>
    <property type="evidence" value="ECO:0007669"/>
    <property type="project" value="InterPro"/>
</dbReference>
<dbReference type="InterPro" id="IPR013632">
    <property type="entry name" value="Rad51_C"/>
</dbReference>
<reference evidence="2" key="2">
    <citation type="journal article" date="2013" name="J. Limnol.">
        <title>Sequence analysis of the DNA-repair gene rad51 in the tardigrades Milnesium cf. tardigradum, Hypsibius dujardini and Macrobiotus cf. harmsworthi.</title>
        <authorList>
            <person name="Beltran-Pardo E.A."/>
            <person name="Jonsson I."/>
            <person name="Wojcik A."/>
            <person name="Haghdoost S."/>
            <person name="Harms-Ringdahl M."/>
            <person name="Bermudez-Cruz R.M."/>
            <person name="Bernal-Villegas J.E."/>
        </authorList>
    </citation>
    <scope>NUCLEOTIDE SEQUENCE</scope>
</reference>
<protein>
    <submittedName>
        <fullName evidence="2">XRCC3</fullName>
    </submittedName>
</protein>
<dbReference type="PROSITE" id="PS50162">
    <property type="entry name" value="RECA_2"/>
    <property type="match status" value="1"/>
</dbReference>
<dbReference type="EMBL" id="KC152451">
    <property type="protein sequence ID" value="AGC52848.1"/>
    <property type="molecule type" value="mRNA"/>
</dbReference>